<evidence type="ECO:0000256" key="4">
    <source>
        <dbReference type="PROSITE-ProRule" id="PRU00169"/>
    </source>
</evidence>
<dbReference type="Gene3D" id="3.30.565.10">
    <property type="entry name" value="Histidine kinase-like ATPase, C-terminal domain"/>
    <property type="match status" value="1"/>
</dbReference>
<evidence type="ECO:0000313" key="9">
    <source>
        <dbReference type="Proteomes" id="UP000428260"/>
    </source>
</evidence>
<dbReference type="SUPFAM" id="SSF52172">
    <property type="entry name" value="CheY-like"/>
    <property type="match status" value="2"/>
</dbReference>
<dbReference type="InterPro" id="IPR036097">
    <property type="entry name" value="HisK_dim/P_sf"/>
</dbReference>
<dbReference type="SMART" id="SM00388">
    <property type="entry name" value="HisKA"/>
    <property type="match status" value="1"/>
</dbReference>
<keyword evidence="3 4" id="KW-0597">Phosphoprotein</keyword>
<comment type="catalytic activity">
    <reaction evidence="1">
        <text>ATP + protein L-histidine = ADP + protein N-phospho-L-histidine.</text>
        <dbReference type="EC" id="2.7.13.3"/>
    </reaction>
</comment>
<evidence type="ECO:0000256" key="3">
    <source>
        <dbReference type="ARBA" id="ARBA00022553"/>
    </source>
</evidence>
<evidence type="ECO:0000259" key="6">
    <source>
        <dbReference type="PROSITE" id="PS50109"/>
    </source>
</evidence>
<dbReference type="Pfam" id="PF02518">
    <property type="entry name" value="HATPase_c"/>
    <property type="match status" value="1"/>
</dbReference>
<dbReference type="InterPro" id="IPR003594">
    <property type="entry name" value="HATPase_dom"/>
</dbReference>
<dbReference type="SMART" id="SM00448">
    <property type="entry name" value="REC"/>
    <property type="match status" value="2"/>
</dbReference>
<feature type="domain" description="Response regulatory" evidence="7">
    <location>
        <begin position="397"/>
        <end position="515"/>
    </location>
</feature>
<protein>
    <recommendedName>
        <fullName evidence="2">histidine kinase</fullName>
        <ecNumber evidence="2">2.7.13.3</ecNumber>
    </recommendedName>
</protein>
<feature type="modified residue" description="4-aspartylphosphate" evidence="4">
    <location>
        <position position="53"/>
    </location>
</feature>
<evidence type="ECO:0000256" key="5">
    <source>
        <dbReference type="SAM" id="Coils"/>
    </source>
</evidence>
<feature type="domain" description="Histidine kinase" evidence="6">
    <location>
        <begin position="155"/>
        <end position="373"/>
    </location>
</feature>
<dbReference type="SUPFAM" id="SSF55874">
    <property type="entry name" value="ATPase domain of HSP90 chaperone/DNA topoisomerase II/histidine kinase"/>
    <property type="match status" value="1"/>
</dbReference>
<dbReference type="SMART" id="SM00387">
    <property type="entry name" value="HATPase_c"/>
    <property type="match status" value="1"/>
</dbReference>
<proteinExistence type="predicted"/>
<dbReference type="GO" id="GO:0000155">
    <property type="term" value="F:phosphorelay sensor kinase activity"/>
    <property type="evidence" value="ECO:0007669"/>
    <property type="project" value="InterPro"/>
</dbReference>
<dbReference type="KEGG" id="mcos:GM418_24945"/>
<name>A0A6I6JUP2_9BACT</name>
<dbReference type="EMBL" id="CP046401">
    <property type="protein sequence ID" value="QGY46786.1"/>
    <property type="molecule type" value="Genomic_DNA"/>
</dbReference>
<dbReference type="InterPro" id="IPR036890">
    <property type="entry name" value="HATPase_C_sf"/>
</dbReference>
<evidence type="ECO:0000256" key="2">
    <source>
        <dbReference type="ARBA" id="ARBA00012438"/>
    </source>
</evidence>
<dbReference type="InterPro" id="IPR011006">
    <property type="entry name" value="CheY-like_superfamily"/>
</dbReference>
<dbReference type="InterPro" id="IPR001789">
    <property type="entry name" value="Sig_transdc_resp-reg_receiver"/>
</dbReference>
<dbReference type="PANTHER" id="PTHR43719:SF28">
    <property type="entry name" value="PEROXIDE STRESS-ACTIVATED HISTIDINE KINASE MAK1-RELATED"/>
    <property type="match status" value="1"/>
</dbReference>
<dbReference type="PANTHER" id="PTHR43719">
    <property type="entry name" value="TWO-COMPONENT HISTIDINE KINASE"/>
    <property type="match status" value="1"/>
</dbReference>
<keyword evidence="9" id="KW-1185">Reference proteome</keyword>
<dbReference type="InterPro" id="IPR005467">
    <property type="entry name" value="His_kinase_dom"/>
</dbReference>
<evidence type="ECO:0000256" key="1">
    <source>
        <dbReference type="ARBA" id="ARBA00000085"/>
    </source>
</evidence>
<reference evidence="8 9" key="1">
    <citation type="submission" date="2019-11" db="EMBL/GenBank/DDBJ databases">
        <authorList>
            <person name="Zheng R.K."/>
            <person name="Sun C.M."/>
        </authorList>
    </citation>
    <scope>NUCLEOTIDE SEQUENCE [LARGE SCALE GENOMIC DNA]</scope>
    <source>
        <strain evidence="8 9">WC007</strain>
    </source>
</reference>
<accession>A0A6I6JUP2</accession>
<dbReference type="Gene3D" id="3.40.50.2300">
    <property type="match status" value="2"/>
</dbReference>
<organism evidence="8 9">
    <name type="scientific">Maribellus comscasis</name>
    <dbReference type="NCBI Taxonomy" id="2681766"/>
    <lineage>
        <taxon>Bacteria</taxon>
        <taxon>Pseudomonadati</taxon>
        <taxon>Bacteroidota</taxon>
        <taxon>Bacteroidia</taxon>
        <taxon>Marinilabiliales</taxon>
        <taxon>Prolixibacteraceae</taxon>
        <taxon>Maribellus</taxon>
    </lineage>
</organism>
<dbReference type="CDD" id="cd00082">
    <property type="entry name" value="HisKA"/>
    <property type="match status" value="1"/>
</dbReference>
<dbReference type="PROSITE" id="PS50109">
    <property type="entry name" value="HIS_KIN"/>
    <property type="match status" value="1"/>
</dbReference>
<dbReference type="InterPro" id="IPR004358">
    <property type="entry name" value="Sig_transdc_His_kin-like_C"/>
</dbReference>
<feature type="domain" description="Response regulatory" evidence="7">
    <location>
        <begin position="5"/>
        <end position="119"/>
    </location>
</feature>
<dbReference type="CDD" id="cd17546">
    <property type="entry name" value="REC_hyHK_CKI1_RcsC-like"/>
    <property type="match status" value="1"/>
</dbReference>
<keyword evidence="5" id="KW-0175">Coiled coil</keyword>
<dbReference type="CDD" id="cd17569">
    <property type="entry name" value="REC_HupR-like"/>
    <property type="match status" value="1"/>
</dbReference>
<evidence type="ECO:0000313" key="8">
    <source>
        <dbReference type="EMBL" id="QGY46786.1"/>
    </source>
</evidence>
<dbReference type="InterPro" id="IPR050956">
    <property type="entry name" value="2C_system_His_kinase"/>
</dbReference>
<feature type="coiled-coil region" evidence="5">
    <location>
        <begin position="119"/>
        <end position="148"/>
    </location>
</feature>
<dbReference type="RefSeq" id="WP_158870022.1">
    <property type="nucleotide sequence ID" value="NZ_CP046401.1"/>
</dbReference>
<dbReference type="EC" id="2.7.13.3" evidence="2"/>
<dbReference type="Pfam" id="PF00512">
    <property type="entry name" value="HisKA"/>
    <property type="match status" value="1"/>
</dbReference>
<dbReference type="AlphaFoldDB" id="A0A6I6JUP2"/>
<dbReference type="PRINTS" id="PR00344">
    <property type="entry name" value="BCTRLSENSOR"/>
</dbReference>
<gene>
    <name evidence="8" type="ORF">GM418_24945</name>
</gene>
<dbReference type="InterPro" id="IPR003661">
    <property type="entry name" value="HisK_dim/P_dom"/>
</dbReference>
<feature type="modified residue" description="4-aspartylphosphate" evidence="4">
    <location>
        <position position="450"/>
    </location>
</feature>
<dbReference type="Pfam" id="PF00072">
    <property type="entry name" value="Response_reg"/>
    <property type="match status" value="2"/>
</dbReference>
<dbReference type="PROSITE" id="PS50110">
    <property type="entry name" value="RESPONSE_REGULATORY"/>
    <property type="match status" value="2"/>
</dbReference>
<evidence type="ECO:0000259" key="7">
    <source>
        <dbReference type="PROSITE" id="PS50110"/>
    </source>
</evidence>
<sequence length="523" mass="60226">MEKYNLLYVDDEPSNLRVFKDTYRRKYNVYTATSAKEGMMLMEEHHIDLILSDQRMPEMTGVELLRYSLEKFPKINRILITGYSDINAVEDAVNQARIFQYIQKPWSEKSLSGVIDDALRIYQLEKENAQQKIELQRAKEKAEESDMLKTEFLHNLSHEIRTPLNGIYGFAQILDSDTVTAEERKNYIRIIQNSSNQLIKIVSAILEFSKLITDQVTIETQEISLNDLFSELFYVFELKAEKKHIKFDLEPGLSNEECFIKIDRTKLYQILSNILDNAFKYTEDGFVVFGYKVRNDKIRIYIKDSGVGIHADNQRFIFERFSQEERYLSNKWGGLGLGLSIAQENAKLIDASISLTSKKGEGAVFYVDIPYLPASSSEQTITLDFKNATPRSSNKYKILIVEDEEVNLYFLDVLIKKIIASDTTILHAYNGKEALDVCKSNSDINVILMDIKMPIMDGYEATKKIKEIMPHIPIIAQTAYSTNEDRHKAETAGCDDFISKPINKFKLKKIFSLHLTSNFGNNK</sequence>
<dbReference type="Proteomes" id="UP000428260">
    <property type="component" value="Chromosome"/>
</dbReference>
<dbReference type="SUPFAM" id="SSF47384">
    <property type="entry name" value="Homodimeric domain of signal transducing histidine kinase"/>
    <property type="match status" value="1"/>
</dbReference>
<dbReference type="Gene3D" id="1.10.287.130">
    <property type="match status" value="1"/>
</dbReference>